<protein>
    <submittedName>
        <fullName evidence="1">Uncharacterized protein</fullName>
    </submittedName>
</protein>
<reference evidence="1" key="2">
    <citation type="journal article" date="2015" name="Fish Shellfish Immunol.">
        <title>Early steps in the European eel (Anguilla anguilla)-Vibrio vulnificus interaction in the gills: Role of the RtxA13 toxin.</title>
        <authorList>
            <person name="Callol A."/>
            <person name="Pajuelo D."/>
            <person name="Ebbesson L."/>
            <person name="Teles M."/>
            <person name="MacKenzie S."/>
            <person name="Amaro C."/>
        </authorList>
    </citation>
    <scope>NUCLEOTIDE SEQUENCE</scope>
</reference>
<proteinExistence type="predicted"/>
<name>A0A0E9VQU2_ANGAN</name>
<reference evidence="1" key="1">
    <citation type="submission" date="2014-11" db="EMBL/GenBank/DDBJ databases">
        <authorList>
            <person name="Amaro Gonzalez C."/>
        </authorList>
    </citation>
    <scope>NUCLEOTIDE SEQUENCE</scope>
</reference>
<evidence type="ECO:0000313" key="1">
    <source>
        <dbReference type="EMBL" id="JAH79643.1"/>
    </source>
</evidence>
<sequence length="21" mass="2589">MFLLLFKLILYHQVSDLPLER</sequence>
<accession>A0A0E9VQU2</accession>
<organism evidence="1">
    <name type="scientific">Anguilla anguilla</name>
    <name type="common">European freshwater eel</name>
    <name type="synonym">Muraena anguilla</name>
    <dbReference type="NCBI Taxonomy" id="7936"/>
    <lineage>
        <taxon>Eukaryota</taxon>
        <taxon>Metazoa</taxon>
        <taxon>Chordata</taxon>
        <taxon>Craniata</taxon>
        <taxon>Vertebrata</taxon>
        <taxon>Euteleostomi</taxon>
        <taxon>Actinopterygii</taxon>
        <taxon>Neopterygii</taxon>
        <taxon>Teleostei</taxon>
        <taxon>Anguilliformes</taxon>
        <taxon>Anguillidae</taxon>
        <taxon>Anguilla</taxon>
    </lineage>
</organism>
<dbReference type="AlphaFoldDB" id="A0A0E9VQU2"/>
<dbReference type="EMBL" id="GBXM01028934">
    <property type="protein sequence ID" value="JAH79643.1"/>
    <property type="molecule type" value="Transcribed_RNA"/>
</dbReference>